<keyword evidence="3" id="KW-1185">Reference proteome</keyword>
<protein>
    <submittedName>
        <fullName evidence="2">Uncharacterized protein</fullName>
    </submittedName>
</protein>
<dbReference type="RefSeq" id="WP_173731699.1">
    <property type="nucleotide sequence ID" value="NZ_JABTTE010000017.1"/>
</dbReference>
<dbReference type="EMBL" id="JABTTE010000017">
    <property type="protein sequence ID" value="NSL52492.1"/>
    <property type="molecule type" value="Genomic_DNA"/>
</dbReference>
<keyword evidence="1" id="KW-1133">Transmembrane helix</keyword>
<gene>
    <name evidence="2" type="ORF">HR057_12085</name>
</gene>
<evidence type="ECO:0000313" key="3">
    <source>
        <dbReference type="Proteomes" id="UP000625804"/>
    </source>
</evidence>
<organism evidence="2 3">
    <name type="scientific">Calidifontibacillus erzurumensis</name>
    <dbReference type="NCBI Taxonomy" id="2741433"/>
    <lineage>
        <taxon>Bacteria</taxon>
        <taxon>Bacillati</taxon>
        <taxon>Bacillota</taxon>
        <taxon>Bacilli</taxon>
        <taxon>Bacillales</taxon>
        <taxon>Bacillaceae</taxon>
        <taxon>Calidifontibacillus/Schinkia group</taxon>
        <taxon>Calidifontibacillus</taxon>
    </lineage>
</organism>
<keyword evidence="1" id="KW-0472">Membrane</keyword>
<proteinExistence type="predicted"/>
<comment type="caution">
    <text evidence="2">The sequence shown here is derived from an EMBL/GenBank/DDBJ whole genome shotgun (WGS) entry which is preliminary data.</text>
</comment>
<accession>A0A8J8KCC9</accession>
<keyword evidence="1" id="KW-0812">Transmembrane</keyword>
<feature type="transmembrane region" description="Helical" evidence="1">
    <location>
        <begin position="6"/>
        <end position="22"/>
    </location>
</feature>
<evidence type="ECO:0000256" key="1">
    <source>
        <dbReference type="SAM" id="Phobius"/>
    </source>
</evidence>
<reference evidence="2" key="1">
    <citation type="submission" date="2020-06" db="EMBL/GenBank/DDBJ databases">
        <title>A novel thermopfilic bacterium from Erzurum, Turkey.</title>
        <authorList>
            <person name="Adiguzel A."/>
            <person name="Ay H."/>
            <person name="Baltaci M.O."/>
        </authorList>
    </citation>
    <scope>NUCLEOTIDE SEQUENCE</scope>
    <source>
        <strain evidence="2">P2</strain>
    </source>
</reference>
<dbReference type="AlphaFoldDB" id="A0A8J8KCC9"/>
<feature type="transmembrane region" description="Helical" evidence="1">
    <location>
        <begin position="34"/>
        <end position="52"/>
    </location>
</feature>
<dbReference type="Proteomes" id="UP000625804">
    <property type="component" value="Unassembled WGS sequence"/>
</dbReference>
<name>A0A8J8KCC9_9BACI</name>
<sequence length="75" mass="8555">MKILSAVGVLFVVILMALYEWPKMDKNQVKEKCAFALLALTGWVLSVLLIYFPDMPGPTQLIEFIFKPLGKFLEH</sequence>
<evidence type="ECO:0000313" key="2">
    <source>
        <dbReference type="EMBL" id="NSL52492.1"/>
    </source>
</evidence>